<dbReference type="RefSeq" id="WP_390190534.1">
    <property type="nucleotide sequence ID" value="NZ_JBHMEP010000001.1"/>
</dbReference>
<evidence type="ECO:0000313" key="1">
    <source>
        <dbReference type="EMBL" id="MFB9134574.1"/>
    </source>
</evidence>
<sequence>MKLLYWLNEWLSLSCQQQQSQLPHYGHALLDTVFVKYELVDIDKPLVFIFSPSGSDVQQQDLHPDFEPWGYHFAQQQQVNVIAFQHLGKSNWFRSPSLIAFLEQLSPLLTPFKCRLGYGLSRGGFAVGAFSDLLMLDHVLLFSPVSTKNKHLVPWDDRPSTELAQQFDWSGDYHDRNLGSALGYVIYDPTNDIDRWHAERFSQLTHIQVEGMGHGVDPSNLNKLGFYNHLAAQFIQHQTLDVDELRQQAKVRFLQED</sequence>
<reference evidence="1 2" key="1">
    <citation type="submission" date="2024-09" db="EMBL/GenBank/DDBJ databases">
        <authorList>
            <person name="Sun Q."/>
            <person name="Mori K."/>
        </authorList>
    </citation>
    <scope>NUCLEOTIDE SEQUENCE [LARGE SCALE GENOMIC DNA]</scope>
    <source>
        <strain evidence="1 2">CECT 8064</strain>
    </source>
</reference>
<comment type="caution">
    <text evidence="1">The sequence shown here is derived from an EMBL/GenBank/DDBJ whole genome shotgun (WGS) entry which is preliminary data.</text>
</comment>
<keyword evidence="2" id="KW-1185">Reference proteome</keyword>
<protein>
    <submittedName>
        <fullName evidence="1">Cytosolic protein</fullName>
    </submittedName>
</protein>
<dbReference type="Proteomes" id="UP001589645">
    <property type="component" value="Unassembled WGS sequence"/>
</dbReference>
<accession>A0ABV5HK11</accession>
<proteinExistence type="predicted"/>
<evidence type="ECO:0000313" key="2">
    <source>
        <dbReference type="Proteomes" id="UP001589645"/>
    </source>
</evidence>
<dbReference type="EMBL" id="JBHMEP010000001">
    <property type="protein sequence ID" value="MFB9134574.1"/>
    <property type="molecule type" value="Genomic_DNA"/>
</dbReference>
<name>A0ABV5HK11_9VIBR</name>
<gene>
    <name evidence="1" type="ORF">ACFFUV_06250</name>
</gene>
<organism evidence="1 2">
    <name type="scientific">Vibrio olivae</name>
    <dbReference type="NCBI Taxonomy" id="1243002"/>
    <lineage>
        <taxon>Bacteria</taxon>
        <taxon>Pseudomonadati</taxon>
        <taxon>Pseudomonadota</taxon>
        <taxon>Gammaproteobacteria</taxon>
        <taxon>Vibrionales</taxon>
        <taxon>Vibrionaceae</taxon>
        <taxon>Vibrio</taxon>
    </lineage>
</organism>